<protein>
    <recommendedName>
        <fullName evidence="5">Lipoprotein</fullName>
    </recommendedName>
</protein>
<dbReference type="Proteomes" id="UP000712570">
    <property type="component" value="Unassembled WGS sequence"/>
</dbReference>
<dbReference type="EMBL" id="JAAOLX010000001">
    <property type="protein sequence ID" value="NHQ84764.1"/>
    <property type="molecule type" value="Genomic_DNA"/>
</dbReference>
<name>A0ABX0KRV7_9NEIS</name>
<feature type="compositionally biased region" description="Basic residues" evidence="1">
    <location>
        <begin position="29"/>
        <end position="41"/>
    </location>
</feature>
<evidence type="ECO:0000313" key="4">
    <source>
        <dbReference type="Proteomes" id="UP000712570"/>
    </source>
</evidence>
<reference evidence="3 4" key="1">
    <citation type="submission" date="2020-03" db="EMBL/GenBank/DDBJ databases">
        <title>Draft genome sequence of environmentally isolated violet-colored cultures.</title>
        <authorList>
            <person name="Wilson H.S."/>
        </authorList>
    </citation>
    <scope>NUCLEOTIDE SEQUENCE [LARGE SCALE GENOMIC DNA]</scope>
    <source>
        <strain evidence="3 4">HSC-16F04</strain>
    </source>
</reference>
<dbReference type="PROSITE" id="PS51257">
    <property type="entry name" value="PROKAR_LIPOPROTEIN"/>
    <property type="match status" value="1"/>
</dbReference>
<gene>
    <name evidence="3" type="ORF">HA050_01350</name>
</gene>
<feature type="chain" id="PRO_5046521399" description="Lipoprotein" evidence="2">
    <location>
        <begin position="22"/>
        <end position="109"/>
    </location>
</feature>
<keyword evidence="2" id="KW-0732">Signal</keyword>
<feature type="signal peptide" evidence="2">
    <location>
        <begin position="1"/>
        <end position="21"/>
    </location>
</feature>
<evidence type="ECO:0000313" key="3">
    <source>
        <dbReference type="EMBL" id="NHQ84764.1"/>
    </source>
</evidence>
<evidence type="ECO:0000256" key="2">
    <source>
        <dbReference type="SAM" id="SignalP"/>
    </source>
</evidence>
<comment type="caution">
    <text evidence="3">The sequence shown here is derived from an EMBL/GenBank/DDBJ whole genome shotgun (WGS) entry which is preliminary data.</text>
</comment>
<organism evidence="3 4">
    <name type="scientific">Iodobacter violaceini</name>
    <dbReference type="NCBI Taxonomy" id="3044271"/>
    <lineage>
        <taxon>Bacteria</taxon>
        <taxon>Pseudomonadati</taxon>
        <taxon>Pseudomonadota</taxon>
        <taxon>Betaproteobacteria</taxon>
        <taxon>Neisseriales</taxon>
        <taxon>Chitinibacteraceae</taxon>
        <taxon>Iodobacter</taxon>
    </lineage>
</organism>
<feature type="compositionally biased region" description="Low complexity" evidence="1">
    <location>
        <begin position="42"/>
        <end position="53"/>
    </location>
</feature>
<proteinExistence type="predicted"/>
<dbReference type="RefSeq" id="WP_166821102.1">
    <property type="nucleotide sequence ID" value="NZ_JAAOLX010000001.1"/>
</dbReference>
<sequence length="109" mass="11650">MNALRVAVALSLLLIMSCVEASSSYNSSRHIRKPGHSRAKASHAPAAAHSAPRNNGPVVMARPEPHVQTLPATMLTRAAVMPGAAPAAAEPKLSTSQENELRWRLYSYP</sequence>
<evidence type="ECO:0000256" key="1">
    <source>
        <dbReference type="SAM" id="MobiDB-lite"/>
    </source>
</evidence>
<evidence type="ECO:0008006" key="5">
    <source>
        <dbReference type="Google" id="ProtNLM"/>
    </source>
</evidence>
<keyword evidence="4" id="KW-1185">Reference proteome</keyword>
<feature type="region of interest" description="Disordered" evidence="1">
    <location>
        <begin position="26"/>
        <end position="61"/>
    </location>
</feature>
<accession>A0ABX0KRV7</accession>